<evidence type="ECO:0000256" key="1">
    <source>
        <dbReference type="ARBA" id="ARBA00010171"/>
    </source>
</evidence>
<dbReference type="GO" id="GO:0005634">
    <property type="term" value="C:nucleus"/>
    <property type="evidence" value="ECO:0007669"/>
    <property type="project" value="TreeGrafter"/>
</dbReference>
<evidence type="ECO:0000256" key="4">
    <source>
        <dbReference type="SAM" id="Coils"/>
    </source>
</evidence>
<feature type="coiled-coil region" evidence="4">
    <location>
        <begin position="349"/>
        <end position="376"/>
    </location>
</feature>
<evidence type="ECO:0000313" key="6">
    <source>
        <dbReference type="EMBL" id="RMX36642.1"/>
    </source>
</evidence>
<organism evidence="6 7">
    <name type="scientific">Pocillopora damicornis</name>
    <name type="common">Cauliflower coral</name>
    <name type="synonym">Millepora damicornis</name>
    <dbReference type="NCBI Taxonomy" id="46731"/>
    <lineage>
        <taxon>Eukaryota</taxon>
        <taxon>Metazoa</taxon>
        <taxon>Cnidaria</taxon>
        <taxon>Anthozoa</taxon>
        <taxon>Hexacorallia</taxon>
        <taxon>Scleractinia</taxon>
        <taxon>Astrocoeniina</taxon>
        <taxon>Pocilloporidae</taxon>
        <taxon>Pocillopora</taxon>
    </lineage>
</organism>
<evidence type="ECO:0000256" key="3">
    <source>
        <dbReference type="ARBA" id="ARBA00023054"/>
    </source>
</evidence>
<dbReference type="STRING" id="46731.A0A3M6T5K7"/>
<dbReference type="EMBL" id="RCHS01004268">
    <property type="protein sequence ID" value="RMX36642.1"/>
    <property type="molecule type" value="Genomic_DNA"/>
</dbReference>
<gene>
    <name evidence="6" type="ORF">pdam_00014991</name>
</gene>
<evidence type="ECO:0000256" key="2">
    <source>
        <dbReference type="ARBA" id="ARBA00018687"/>
    </source>
</evidence>
<feature type="region of interest" description="Disordered" evidence="5">
    <location>
        <begin position="1"/>
        <end position="23"/>
    </location>
</feature>
<keyword evidence="7" id="KW-1185">Reference proteome</keyword>
<dbReference type="GO" id="GO:0030915">
    <property type="term" value="C:Smc5-Smc6 complex"/>
    <property type="evidence" value="ECO:0007669"/>
    <property type="project" value="TreeGrafter"/>
</dbReference>
<dbReference type="OrthoDB" id="10254973at2759"/>
<comment type="similarity">
    <text evidence="1">Belongs to the SMC family. SMC5 subfamily.</text>
</comment>
<accession>A0A3M6T5K7</accession>
<name>A0A3M6T5K7_POCDA</name>
<dbReference type="Gene3D" id="1.10.287.1490">
    <property type="match status" value="1"/>
</dbReference>
<evidence type="ECO:0000256" key="5">
    <source>
        <dbReference type="SAM" id="MobiDB-lite"/>
    </source>
</evidence>
<dbReference type="GO" id="GO:0003697">
    <property type="term" value="F:single-stranded DNA binding"/>
    <property type="evidence" value="ECO:0007669"/>
    <property type="project" value="TreeGrafter"/>
</dbReference>
<dbReference type="Proteomes" id="UP000275408">
    <property type="component" value="Unassembled WGS sequence"/>
</dbReference>
<dbReference type="PANTHER" id="PTHR45916:SF1">
    <property type="entry name" value="STRUCTURAL MAINTENANCE OF CHROMOSOMES PROTEIN 5"/>
    <property type="match status" value="1"/>
</dbReference>
<sequence>MQKTHFAGNFTKMASKRPNSSQRGYFDLIKRGKSAAAGQSNEEDENASFVDGSIVRVKMRNFVTYADCEFKPGPHLNVLLGPNGMFRHPAVRDFIKHGASQAMIEIELHNSNERNHIITREMYRNENRSNWKINGKGSTMKEVQELTKKLNVQVANLCQFLPQDKVQEFAKMSQQQLLEATEKAVGSPKMFDSHQKLIELRKQEKELEVSLRNDKEHLEKLEQQNERLEHEVKRHQERERHLQKVQILEKKRPWAMEKGSEVLKRAKSKSEQIEKKGDKIEELRTELKDLKEEEKKRQKRMNDLERVIDGLRNELDNLPDPYHLQPRIDEINVEARQKNREVVTMQGQARSIRDEADSLKAQVQDIRSRISELEDMKNRRLEHLRNRYKDTYNAVLWLRANQHKFHAPIHEPILLQASCAPIA</sequence>
<reference evidence="6 7" key="1">
    <citation type="journal article" date="2018" name="Sci. Rep.">
        <title>Comparative analysis of the Pocillopora damicornis genome highlights role of immune system in coral evolution.</title>
        <authorList>
            <person name="Cunning R."/>
            <person name="Bay R.A."/>
            <person name="Gillette P."/>
            <person name="Baker A.C."/>
            <person name="Traylor-Knowles N."/>
        </authorList>
    </citation>
    <scope>NUCLEOTIDE SEQUENCE [LARGE SCALE GENOMIC DNA]</scope>
    <source>
        <strain evidence="6">RSMAS</strain>
        <tissue evidence="6">Whole animal</tissue>
    </source>
</reference>
<dbReference type="PANTHER" id="PTHR45916">
    <property type="entry name" value="STRUCTURAL MAINTENANCE OF CHROMOSOMES PROTEIN 5"/>
    <property type="match status" value="1"/>
</dbReference>
<proteinExistence type="inferred from homology"/>
<dbReference type="AlphaFoldDB" id="A0A3M6T5K7"/>
<keyword evidence="3 4" id="KW-0175">Coiled coil</keyword>
<dbReference type="InterPro" id="IPR027417">
    <property type="entry name" value="P-loop_NTPase"/>
</dbReference>
<dbReference type="GO" id="GO:0000724">
    <property type="term" value="P:double-strand break repair via homologous recombination"/>
    <property type="evidence" value="ECO:0007669"/>
    <property type="project" value="TreeGrafter"/>
</dbReference>
<dbReference type="Gene3D" id="3.40.50.300">
    <property type="entry name" value="P-loop containing nucleotide triphosphate hydrolases"/>
    <property type="match status" value="1"/>
</dbReference>
<dbReference type="SUPFAM" id="SSF52540">
    <property type="entry name" value="P-loop containing nucleoside triphosphate hydrolases"/>
    <property type="match status" value="1"/>
</dbReference>
<evidence type="ECO:0000313" key="7">
    <source>
        <dbReference type="Proteomes" id="UP000275408"/>
    </source>
</evidence>
<comment type="caution">
    <text evidence="6">The sequence shown here is derived from an EMBL/GenBank/DDBJ whole genome shotgun (WGS) entry which is preliminary data.</text>
</comment>
<feature type="coiled-coil region" evidence="4">
    <location>
        <begin position="204"/>
        <end position="314"/>
    </location>
</feature>
<protein>
    <recommendedName>
        <fullName evidence="2">Structural maintenance of chromosomes protein 5</fullName>
    </recommendedName>
</protein>